<dbReference type="Pfam" id="PF05270">
    <property type="entry name" value="AbfB"/>
    <property type="match status" value="1"/>
</dbReference>
<feature type="domain" description="Alpha-L-arabinofuranosidase B catalytic" evidence="9">
    <location>
        <begin position="35"/>
        <end position="348"/>
    </location>
</feature>
<feature type="active site" description="Proton donor" evidence="6">
    <location>
        <position position="312"/>
    </location>
</feature>
<name>A0A5Q0GY02_SACSY</name>
<feature type="disulfide bond" evidence="7">
    <location>
        <begin position="191"/>
        <end position="192"/>
    </location>
</feature>
<dbReference type="SUPFAM" id="SSF49899">
    <property type="entry name" value="Concanavalin A-like lectins/glucanases"/>
    <property type="match status" value="1"/>
</dbReference>
<organism evidence="10 11">
    <name type="scientific">Saccharothrix syringae</name>
    <name type="common">Nocardiopsis syringae</name>
    <dbReference type="NCBI Taxonomy" id="103733"/>
    <lineage>
        <taxon>Bacteria</taxon>
        <taxon>Bacillati</taxon>
        <taxon>Actinomycetota</taxon>
        <taxon>Actinomycetes</taxon>
        <taxon>Pseudonocardiales</taxon>
        <taxon>Pseudonocardiaceae</taxon>
        <taxon>Saccharothrix</taxon>
    </lineage>
</organism>
<keyword evidence="2" id="KW-0732">Signal</keyword>
<dbReference type="InterPro" id="IPR015289">
    <property type="entry name" value="A-L-arabinofuranosidase_B_cat"/>
</dbReference>
<evidence type="ECO:0000256" key="6">
    <source>
        <dbReference type="PIRSR" id="PIRSR638964-1"/>
    </source>
</evidence>
<proteinExistence type="inferred from homology"/>
<dbReference type="InterPro" id="IPR038964">
    <property type="entry name" value="ABFB"/>
</dbReference>
<dbReference type="RefSeq" id="WP_033430957.1">
    <property type="nucleotide sequence ID" value="NZ_CP034550.1"/>
</dbReference>
<evidence type="ECO:0000256" key="3">
    <source>
        <dbReference type="ARBA" id="ARBA00022801"/>
    </source>
</evidence>
<dbReference type="GO" id="GO:0046556">
    <property type="term" value="F:alpha-L-arabinofuranosidase activity"/>
    <property type="evidence" value="ECO:0007669"/>
    <property type="project" value="InterPro"/>
</dbReference>
<evidence type="ECO:0000259" key="8">
    <source>
        <dbReference type="Pfam" id="PF05270"/>
    </source>
</evidence>
<dbReference type="FunFam" id="2.60.120.200:FF:000131">
    <property type="entry name" value="Probable alpha-L-arabinofuranosidase B"/>
    <property type="match status" value="1"/>
</dbReference>
<reference evidence="11" key="1">
    <citation type="journal article" date="2021" name="Curr. Microbiol.">
        <title>Complete genome of nocamycin-producing strain Saccharothrix syringae NRRL B-16468 reveals the biosynthetic potential for secondary metabolites.</title>
        <authorList>
            <person name="Mo X."/>
            <person name="Yang S."/>
        </authorList>
    </citation>
    <scope>NUCLEOTIDE SEQUENCE [LARGE SCALE GENOMIC DNA]</scope>
    <source>
        <strain evidence="11">ATCC 51364 / DSM 43886 / JCM 6844 / KCTC 9398 / NBRC 14523 / NRRL B-16468 / INA 2240</strain>
    </source>
</reference>
<dbReference type="GO" id="GO:0046373">
    <property type="term" value="P:L-arabinose metabolic process"/>
    <property type="evidence" value="ECO:0007669"/>
    <property type="project" value="InterPro"/>
</dbReference>
<evidence type="ECO:0000256" key="1">
    <source>
        <dbReference type="ARBA" id="ARBA00006963"/>
    </source>
</evidence>
<dbReference type="InterPro" id="IPR007934">
    <property type="entry name" value="AbfB_ABD"/>
</dbReference>
<evidence type="ECO:0000256" key="2">
    <source>
        <dbReference type="ARBA" id="ARBA00022729"/>
    </source>
</evidence>
<dbReference type="PANTHER" id="PTHR39447:SF2">
    <property type="entry name" value="ALPHA-L-ARABINOFURANOSIDASE B"/>
    <property type="match status" value="1"/>
</dbReference>
<dbReference type="Gene3D" id="2.60.120.200">
    <property type="match status" value="1"/>
</dbReference>
<dbReference type="InterPro" id="IPR036195">
    <property type="entry name" value="AbfB_ABD_sf"/>
</dbReference>
<dbReference type="CDD" id="cd23399">
    <property type="entry name" value="beta-trefoil_ABD_ABFB"/>
    <property type="match status" value="1"/>
</dbReference>
<dbReference type="FunFam" id="2.80.10.50:FF:000059">
    <property type="entry name" value="Probable alpha-L-arabinofuranosidase B"/>
    <property type="match status" value="1"/>
</dbReference>
<dbReference type="KEGG" id="ssyi:EKG83_16585"/>
<keyword evidence="3" id="KW-0378">Hydrolase</keyword>
<dbReference type="Proteomes" id="UP000325787">
    <property type="component" value="Chromosome"/>
</dbReference>
<dbReference type="SUPFAM" id="SSF110221">
    <property type="entry name" value="AbfB domain"/>
    <property type="match status" value="1"/>
</dbReference>
<sequence>MAQQPSPVRVLIAVGAVVTGVLAGGGTSQAAPQGPCDIYAAGGTPCVAAHSTTRALYGSYNGPLYQVRRSSDGATRDIGPLSAGGVADAAAQDSFCAGTTCLITTIHDQSGRNNRLTQAPPGAFRGPAAGGYDNLAVATAAPITVGGHKAYGVYVAPGTGYRNNNTNGVAGGDQPEGMYAIFDGTHYNGGCCFDYGNAERNSRDNGNGTMEALYFGNNTVWGRGTGNGPWIMADLENGLFSGVNRGYNANDPTIGHRFLTAVLKGESNHWSLRGGDARSGGLSTFYNGPRPNAPGYHPMRKEGAIILGTGGDNSIGARGTFYEGVMTSGYPSDATENAVQANITAAGYGLAAVGGPAPGSTVSLRATTACCTDRYVHHTGTTVDTAVVTGSSAAAEKGNASWTARTGLADASCLSFESVNTPGQYLRHQAYQLRLGGNDGSALFAQDATFCPEPGRNGQGISLRSGNYPDRYVRHFDNLVYIANSSGSNAFDNPNAYADDVSWVVSAPWAS</sequence>
<feature type="disulfide bond" evidence="7">
    <location>
        <begin position="36"/>
        <end position="46"/>
    </location>
</feature>
<dbReference type="InterPro" id="IPR013320">
    <property type="entry name" value="ConA-like_dom_sf"/>
</dbReference>
<evidence type="ECO:0000313" key="10">
    <source>
        <dbReference type="EMBL" id="QFZ18851.1"/>
    </source>
</evidence>
<dbReference type="GO" id="GO:0045490">
    <property type="term" value="P:pectin catabolic process"/>
    <property type="evidence" value="ECO:0007669"/>
    <property type="project" value="TreeGrafter"/>
</dbReference>
<dbReference type="EMBL" id="CP034550">
    <property type="protein sequence ID" value="QFZ18851.1"/>
    <property type="molecule type" value="Genomic_DNA"/>
</dbReference>
<evidence type="ECO:0000256" key="5">
    <source>
        <dbReference type="ARBA" id="ARBA00023295"/>
    </source>
</evidence>
<evidence type="ECO:0000256" key="4">
    <source>
        <dbReference type="ARBA" id="ARBA00023180"/>
    </source>
</evidence>
<dbReference type="AlphaFoldDB" id="A0A5Q0GY02"/>
<gene>
    <name evidence="10" type="ORF">EKG83_16585</name>
</gene>
<feature type="disulfide bond" evidence="7">
    <location>
        <begin position="413"/>
        <end position="451"/>
    </location>
</feature>
<evidence type="ECO:0000256" key="7">
    <source>
        <dbReference type="PIRSR" id="PIRSR638964-3"/>
    </source>
</evidence>
<keyword evidence="7" id="KW-1015">Disulfide bond</keyword>
<evidence type="ECO:0000313" key="11">
    <source>
        <dbReference type="Proteomes" id="UP000325787"/>
    </source>
</evidence>
<feature type="active site" description="Nucleophile" evidence="6">
    <location>
        <position position="236"/>
    </location>
</feature>
<feature type="domain" description="Alpha-L-arabinofuranosidase B arabinose-binding" evidence="8">
    <location>
        <begin position="364"/>
        <end position="505"/>
    </location>
</feature>
<protein>
    <submittedName>
        <fullName evidence="10">Alpha-N-arabinofuranosidase</fullName>
    </submittedName>
</protein>
<evidence type="ECO:0000259" key="9">
    <source>
        <dbReference type="Pfam" id="PF09206"/>
    </source>
</evidence>
<dbReference type="GO" id="GO:0031221">
    <property type="term" value="P:arabinan metabolic process"/>
    <property type="evidence" value="ECO:0007669"/>
    <property type="project" value="InterPro"/>
</dbReference>
<keyword evidence="11" id="KW-1185">Reference proteome</keyword>
<accession>A0A5Q0GY02</accession>
<feature type="disulfide bond" evidence="7">
    <location>
        <begin position="96"/>
        <end position="101"/>
    </location>
</feature>
<dbReference type="Pfam" id="PF09206">
    <property type="entry name" value="ArabFuran-catal"/>
    <property type="match status" value="1"/>
</dbReference>
<dbReference type="PANTHER" id="PTHR39447">
    <property type="entry name" value="ALPHA-L-ARABINOFURANOSIDASE B"/>
    <property type="match status" value="1"/>
</dbReference>
<keyword evidence="5" id="KW-0326">Glycosidase</keyword>
<keyword evidence="4" id="KW-0325">Glycoprotein</keyword>
<dbReference type="OrthoDB" id="9804807at2"/>
<comment type="similarity">
    <text evidence="1">Belongs to the glycosyl hydrolase 54 family.</text>
</comment>
<dbReference type="Gene3D" id="2.80.10.50">
    <property type="match status" value="1"/>
</dbReference>